<name>A0A9W9WUF5_9EURO</name>
<protein>
    <submittedName>
        <fullName evidence="2">Uncharacterized protein</fullName>
    </submittedName>
</protein>
<feature type="transmembrane region" description="Helical" evidence="1">
    <location>
        <begin position="110"/>
        <end position="131"/>
    </location>
</feature>
<keyword evidence="1" id="KW-1133">Transmembrane helix</keyword>
<keyword evidence="1" id="KW-0472">Membrane</keyword>
<keyword evidence="3" id="KW-1185">Reference proteome</keyword>
<evidence type="ECO:0000313" key="3">
    <source>
        <dbReference type="Proteomes" id="UP001148312"/>
    </source>
</evidence>
<proteinExistence type="predicted"/>
<gene>
    <name evidence="2" type="ORF">N7539_007999</name>
</gene>
<dbReference type="EMBL" id="JAPWDQ010000011">
    <property type="protein sequence ID" value="KAJ5475712.1"/>
    <property type="molecule type" value="Genomic_DNA"/>
</dbReference>
<keyword evidence="1" id="KW-0812">Transmembrane</keyword>
<organism evidence="2 3">
    <name type="scientific">Penicillium diatomitis</name>
    <dbReference type="NCBI Taxonomy" id="2819901"/>
    <lineage>
        <taxon>Eukaryota</taxon>
        <taxon>Fungi</taxon>
        <taxon>Dikarya</taxon>
        <taxon>Ascomycota</taxon>
        <taxon>Pezizomycotina</taxon>
        <taxon>Eurotiomycetes</taxon>
        <taxon>Eurotiomycetidae</taxon>
        <taxon>Eurotiales</taxon>
        <taxon>Aspergillaceae</taxon>
        <taxon>Penicillium</taxon>
    </lineage>
</organism>
<dbReference type="RefSeq" id="XP_056787465.1">
    <property type="nucleotide sequence ID" value="XM_056937600.1"/>
</dbReference>
<evidence type="ECO:0000313" key="2">
    <source>
        <dbReference type="EMBL" id="KAJ5475712.1"/>
    </source>
</evidence>
<reference evidence="2" key="2">
    <citation type="journal article" date="2023" name="IMA Fungus">
        <title>Comparative genomic study of the Penicillium genus elucidates a diverse pangenome and 15 lateral gene transfer events.</title>
        <authorList>
            <person name="Petersen C."/>
            <person name="Sorensen T."/>
            <person name="Nielsen M.R."/>
            <person name="Sondergaard T.E."/>
            <person name="Sorensen J.L."/>
            <person name="Fitzpatrick D.A."/>
            <person name="Frisvad J.C."/>
            <person name="Nielsen K.L."/>
        </authorList>
    </citation>
    <scope>NUCLEOTIDE SEQUENCE</scope>
    <source>
        <strain evidence="2">IBT 30728</strain>
    </source>
</reference>
<dbReference type="AlphaFoldDB" id="A0A9W9WUF5"/>
<feature type="transmembrane region" description="Helical" evidence="1">
    <location>
        <begin position="203"/>
        <end position="221"/>
    </location>
</feature>
<evidence type="ECO:0000256" key="1">
    <source>
        <dbReference type="SAM" id="Phobius"/>
    </source>
</evidence>
<dbReference type="GeneID" id="81627849"/>
<accession>A0A9W9WUF5</accession>
<sequence>MNGTDLNLATGVLFGGSLLLMQLPSNPLIARVRVGLAMGQSLRVRQPQYHLQAGDATSSSISEGLAMVLTDKRIYIFILLQHASLFLQMEPPVPFLDYCQILGYDKIETLLIPGPVWIVTFFVTAAGGVLFTDTTNQYHSMPIGAVSVDQIIIVWVVNSFPRPLVKLSPAIALENMIGNTASICGSYMWSSTSGPGYIPGGDGGARIAVSVAVIALAIRLIHIRLKKRLEAAESSE</sequence>
<reference evidence="2" key="1">
    <citation type="submission" date="2022-12" db="EMBL/GenBank/DDBJ databases">
        <authorList>
            <person name="Petersen C."/>
        </authorList>
    </citation>
    <scope>NUCLEOTIDE SEQUENCE</scope>
    <source>
        <strain evidence="2">IBT 30728</strain>
    </source>
</reference>
<comment type="caution">
    <text evidence="2">The sequence shown here is derived from an EMBL/GenBank/DDBJ whole genome shotgun (WGS) entry which is preliminary data.</text>
</comment>
<dbReference type="Proteomes" id="UP001148312">
    <property type="component" value="Unassembled WGS sequence"/>
</dbReference>